<keyword evidence="11" id="KW-1185">Reference proteome</keyword>
<dbReference type="PANTHER" id="PTHR43651">
    <property type="entry name" value="1,4-ALPHA-GLUCAN-BRANCHING ENZYME"/>
    <property type="match status" value="1"/>
</dbReference>
<dbReference type="FunFam" id="3.20.20.80:FF:000338">
    <property type="entry name" value="1,4-alpha-glucan branching enzyme, putative"/>
    <property type="match status" value="1"/>
</dbReference>
<comment type="caution">
    <text evidence="10">The sequence shown here is derived from an EMBL/GenBank/DDBJ whole genome shotgun (WGS) entry which is preliminary data.</text>
</comment>
<dbReference type="InterPro" id="IPR017853">
    <property type="entry name" value="GH"/>
</dbReference>
<evidence type="ECO:0000256" key="7">
    <source>
        <dbReference type="ARBA" id="ARBA00023234"/>
    </source>
</evidence>
<proteinExistence type="inferred from homology"/>
<dbReference type="PANTHER" id="PTHR43651:SF3">
    <property type="entry name" value="1,4-ALPHA-GLUCAN-BRANCHING ENZYME"/>
    <property type="match status" value="1"/>
</dbReference>
<keyword evidence="7" id="KW-0035">Amyloplast</keyword>
<gene>
    <name evidence="10" type="ORF">TEA_020261</name>
</gene>
<feature type="region of interest" description="Disordered" evidence="8">
    <location>
        <begin position="68"/>
        <end position="87"/>
    </location>
</feature>
<comment type="subcellular location">
    <subcellularLocation>
        <location evidence="2">Plastid</location>
        <location evidence="2">Amyloplast</location>
    </subcellularLocation>
</comment>
<evidence type="ECO:0000313" key="11">
    <source>
        <dbReference type="Proteomes" id="UP000306102"/>
    </source>
</evidence>
<feature type="region of interest" description="Disordered" evidence="8">
    <location>
        <begin position="1"/>
        <end position="22"/>
    </location>
</feature>
<organism evidence="10 11">
    <name type="scientific">Camellia sinensis var. sinensis</name>
    <name type="common">China tea</name>
    <dbReference type="NCBI Taxonomy" id="542762"/>
    <lineage>
        <taxon>Eukaryota</taxon>
        <taxon>Viridiplantae</taxon>
        <taxon>Streptophyta</taxon>
        <taxon>Embryophyta</taxon>
        <taxon>Tracheophyta</taxon>
        <taxon>Spermatophyta</taxon>
        <taxon>Magnoliopsida</taxon>
        <taxon>eudicotyledons</taxon>
        <taxon>Gunneridae</taxon>
        <taxon>Pentapetalae</taxon>
        <taxon>asterids</taxon>
        <taxon>Ericales</taxon>
        <taxon>Theaceae</taxon>
        <taxon>Camellia</taxon>
    </lineage>
</organism>
<reference evidence="10 11" key="1">
    <citation type="journal article" date="2018" name="Proc. Natl. Acad. Sci. U.S.A.">
        <title>Draft genome sequence of Camellia sinensis var. sinensis provides insights into the evolution of the tea genome and tea quality.</title>
        <authorList>
            <person name="Wei C."/>
            <person name="Yang H."/>
            <person name="Wang S."/>
            <person name="Zhao J."/>
            <person name="Liu C."/>
            <person name="Gao L."/>
            <person name="Xia E."/>
            <person name="Lu Y."/>
            <person name="Tai Y."/>
            <person name="She G."/>
            <person name="Sun J."/>
            <person name="Cao H."/>
            <person name="Tong W."/>
            <person name="Gao Q."/>
            <person name="Li Y."/>
            <person name="Deng W."/>
            <person name="Jiang X."/>
            <person name="Wang W."/>
            <person name="Chen Q."/>
            <person name="Zhang S."/>
            <person name="Li H."/>
            <person name="Wu J."/>
            <person name="Wang P."/>
            <person name="Li P."/>
            <person name="Shi C."/>
            <person name="Zheng F."/>
            <person name="Jian J."/>
            <person name="Huang B."/>
            <person name="Shan D."/>
            <person name="Shi M."/>
            <person name="Fang C."/>
            <person name="Yue Y."/>
            <person name="Li F."/>
            <person name="Li D."/>
            <person name="Wei S."/>
            <person name="Han B."/>
            <person name="Jiang C."/>
            <person name="Yin Y."/>
            <person name="Xia T."/>
            <person name="Zhang Z."/>
            <person name="Bennetzen J.L."/>
            <person name="Zhao S."/>
            <person name="Wan X."/>
        </authorList>
    </citation>
    <scope>NUCLEOTIDE SEQUENCE [LARGE SCALE GENOMIC DNA]</scope>
    <source>
        <strain evidence="11">cv. Shuchazao</strain>
        <tissue evidence="10">Leaf</tissue>
    </source>
</reference>
<feature type="domain" description="Glycosyl hydrolase family 13 catalytic" evidence="9">
    <location>
        <begin position="604"/>
        <end position="925"/>
    </location>
</feature>
<keyword evidence="7" id="KW-0934">Plastid</keyword>
<dbReference type="STRING" id="542762.A0A4S4F309"/>
<keyword evidence="6" id="KW-0808">Transferase</keyword>
<evidence type="ECO:0000256" key="5">
    <source>
        <dbReference type="ARBA" id="ARBA00012541"/>
    </source>
</evidence>
<dbReference type="SMART" id="SM00642">
    <property type="entry name" value="Aamy"/>
    <property type="match status" value="1"/>
</dbReference>
<dbReference type="InterPro" id="IPR004193">
    <property type="entry name" value="Glyco_hydro_13_N"/>
</dbReference>
<protein>
    <recommendedName>
        <fullName evidence="5">1,4-alpha-glucan branching enzyme</fullName>
        <ecNumber evidence="5">2.4.1.18</ecNumber>
    </recommendedName>
</protein>
<feature type="compositionally biased region" description="Polar residues" evidence="8">
    <location>
        <begin position="69"/>
        <end position="81"/>
    </location>
</feature>
<dbReference type="CDD" id="cd11321">
    <property type="entry name" value="AmyAc_bac_euk_BE"/>
    <property type="match status" value="1"/>
</dbReference>
<dbReference type="Gene3D" id="2.60.40.10">
    <property type="entry name" value="Immunoglobulins"/>
    <property type="match status" value="2"/>
</dbReference>
<dbReference type="SUPFAM" id="SSF81296">
    <property type="entry name" value="E set domains"/>
    <property type="match status" value="1"/>
</dbReference>
<dbReference type="InterPro" id="IPR006047">
    <property type="entry name" value="GH13_cat_dom"/>
</dbReference>
<dbReference type="Pfam" id="PF02922">
    <property type="entry name" value="CBM_48"/>
    <property type="match status" value="1"/>
</dbReference>
<dbReference type="InterPro" id="IPR013780">
    <property type="entry name" value="Glyco_hydro_b"/>
</dbReference>
<dbReference type="InterPro" id="IPR014756">
    <property type="entry name" value="Ig_E-set"/>
</dbReference>
<evidence type="ECO:0000256" key="3">
    <source>
        <dbReference type="ARBA" id="ARBA00004727"/>
    </source>
</evidence>
<dbReference type="SUPFAM" id="SSF51445">
    <property type="entry name" value="(Trans)glycosidases"/>
    <property type="match status" value="1"/>
</dbReference>
<evidence type="ECO:0000256" key="4">
    <source>
        <dbReference type="ARBA" id="ARBA00009000"/>
    </source>
</evidence>
<evidence type="ECO:0000256" key="1">
    <source>
        <dbReference type="ARBA" id="ARBA00000826"/>
    </source>
</evidence>
<dbReference type="Gene3D" id="3.20.20.80">
    <property type="entry name" value="Glycosidases"/>
    <property type="match status" value="2"/>
</dbReference>
<dbReference type="SUPFAM" id="SSF51011">
    <property type="entry name" value="Glycosyl hydrolase domain"/>
    <property type="match status" value="1"/>
</dbReference>
<accession>A0A4S4F309</accession>
<dbReference type="GO" id="GO:0003844">
    <property type="term" value="F:1,4-alpha-glucan branching enzyme activity"/>
    <property type="evidence" value="ECO:0007669"/>
    <property type="project" value="UniProtKB-EC"/>
</dbReference>
<dbReference type="GO" id="GO:0019252">
    <property type="term" value="P:starch biosynthetic process"/>
    <property type="evidence" value="ECO:0007669"/>
    <property type="project" value="UniProtKB-UniPathway"/>
</dbReference>
<evidence type="ECO:0000313" key="10">
    <source>
        <dbReference type="EMBL" id="THG23296.1"/>
    </source>
</evidence>
<evidence type="ECO:0000256" key="8">
    <source>
        <dbReference type="SAM" id="MobiDB-lite"/>
    </source>
</evidence>
<sequence length="1224" mass="137220">MKVESEANPTARPSEKSLVPIPDEKLSLSKTLAIPKKDSDLAVEKKLGDPTDKVAVVFGRTRTRKTMERMNSMSRGKQNLEGSDDDQLEQKRPALAGFVAIIGRGSENYSSFTCTEMVYTMSGIRLLSAPFVYKSSGSSSHGDRKNTNPSLLFKNHTSSRKIFAGKSSDNSDSLSSVVAASQKVLVPGDQSEFPSSSTERLEVVDTVSGDPQVILHDEDNVMMEGDSDIEDDSNHVQTTSGGIVVDGMHDSVSSTAAGKDVKAKDVDTPVPSHHISREKDVVRKKSIPPPGTGQKIYEIDPLLRSHREHLDYRYAHYKKIRETIDKNEGGLEVFSRGYEKFGFTSSATGVMYREWAPGAKSAALIGDFNNWNPNADIMTRGLHSFHGNHLSRSRGRTAHVLLPSLDPAFAGASSTGSFFLCVAELKEDLPKFYSLCLWSISGGKESVRGYMGLGGSSIKPVTEHWKEKSGLQWRKRGVKNTFENLLSLSKGKSLRGKHPDIKSSIVIRKAGGDKWKLMTENEKAYFVSMPKIENHLLNEFGVWEIFLPNNVDGSPPIPHGSKVKIRMDTPSGIKDSIPAWIKFSVQASGEIPYNGIYYDPPEEEPILNSYANFRDDVLPRIKKLGYNAVQIMAIQEHSYYASFGYHVTNFFAPSSRCGTPDDLKSLIDRAHELGLVVLMDIVHSHASSNTLDGLNMFDGTDSHYFHSGSRGYHWMWDSRLFNYGHWEVMRFLLSNARWWLEEFKFDGFRFDGVTSMMYTHHGLQVAFTGNYNEYFGYATDVDAVVYLMLVNDLIHGLFPEAITIGEDVCSRDQQFHGRQSALGSTSTKSPRQVVELTQLIDGGAALGADCSCDLGVGSSEFSGSELNVSMMVSGMPTFGIPVQDGGIGFDYRLHMAIADKWIELLKKRDEDWRVRDIVHTLINRRWSEKCVAYAESHDQALVGDKTIAFWLMDKDMYDFMSLDIPSTPLIDRGIALHKMIRLITMGLGGEGYLNFMGNEFGHPEWIDFPRSDQYLPNGKFILGNNNSYDKCRRRFDLGDADYLRYHGMQEFDQVMQHLEEATGGEVMSKSSASDSSYVLYTLVAICEILTVFLQCHGLEGKQGFLPGLEKFMTSEHQYISRKDEGDRMIVFERGNLVFVFNFHWSNSYSDYRVGCLKPGKYKIVLDSDDKLFGGFNRLDHNAEYFTFEGWYDDRPRSFLVYAPSRTAVVYALAEDEPKPEPVKG</sequence>
<dbReference type="Pfam" id="PF02806">
    <property type="entry name" value="Alpha-amylase_C"/>
    <property type="match status" value="1"/>
</dbReference>
<dbReference type="EMBL" id="SDRB02000384">
    <property type="protein sequence ID" value="THG23296.1"/>
    <property type="molecule type" value="Genomic_DNA"/>
</dbReference>
<dbReference type="EC" id="2.4.1.18" evidence="5"/>
<dbReference type="InterPro" id="IPR013783">
    <property type="entry name" value="Ig-like_fold"/>
</dbReference>
<dbReference type="FunFam" id="2.60.40.1180:FF:000003">
    <property type="entry name" value="1,4-alpha-glucan-branching enzyme, chloroplastic/amyloplastic"/>
    <property type="match status" value="1"/>
</dbReference>
<dbReference type="GO" id="GO:0009501">
    <property type="term" value="C:amyloplast"/>
    <property type="evidence" value="ECO:0007669"/>
    <property type="project" value="UniProtKB-SubCell"/>
</dbReference>
<name>A0A4S4F309_CAMSN</name>
<dbReference type="AlphaFoldDB" id="A0A4S4F309"/>
<comment type="similarity">
    <text evidence="4">Belongs to the glycosyl hydrolase 13 family. GlgB subfamily.</text>
</comment>
<dbReference type="UniPathway" id="UPA00152"/>
<evidence type="ECO:0000259" key="9">
    <source>
        <dbReference type="SMART" id="SM00642"/>
    </source>
</evidence>
<dbReference type="GO" id="GO:0004553">
    <property type="term" value="F:hydrolase activity, hydrolyzing O-glycosyl compounds"/>
    <property type="evidence" value="ECO:0007669"/>
    <property type="project" value="InterPro"/>
</dbReference>
<dbReference type="Pfam" id="PF00128">
    <property type="entry name" value="Alpha-amylase"/>
    <property type="match status" value="1"/>
</dbReference>
<dbReference type="Gene3D" id="2.60.40.1180">
    <property type="entry name" value="Golgi alpha-mannosidase II"/>
    <property type="match status" value="1"/>
</dbReference>
<dbReference type="GO" id="GO:0043169">
    <property type="term" value="F:cation binding"/>
    <property type="evidence" value="ECO:0007669"/>
    <property type="project" value="InterPro"/>
</dbReference>
<dbReference type="Proteomes" id="UP000306102">
    <property type="component" value="Unassembled WGS sequence"/>
</dbReference>
<comment type="catalytic activity">
    <reaction evidence="1">
        <text>Transfers a segment of a (1-&gt;4)-alpha-D-glucan chain to a primary hydroxy group in a similar glucan chain.</text>
        <dbReference type="EC" id="2.4.1.18"/>
    </reaction>
</comment>
<comment type="pathway">
    <text evidence="3">Glycan biosynthesis; starch biosynthesis.</text>
</comment>
<evidence type="ECO:0000256" key="6">
    <source>
        <dbReference type="ARBA" id="ARBA00022679"/>
    </source>
</evidence>
<evidence type="ECO:0000256" key="2">
    <source>
        <dbReference type="ARBA" id="ARBA00004602"/>
    </source>
</evidence>
<feature type="region of interest" description="Disordered" evidence="8">
    <location>
        <begin position="255"/>
        <end position="293"/>
    </location>
</feature>
<dbReference type="InterPro" id="IPR006048">
    <property type="entry name" value="A-amylase/branching_C"/>
</dbReference>